<dbReference type="SUPFAM" id="SSF55486">
    <property type="entry name" value="Metalloproteases ('zincins'), catalytic domain"/>
    <property type="match status" value="1"/>
</dbReference>
<dbReference type="PANTHER" id="PTHR11733">
    <property type="entry name" value="ZINC METALLOPROTEASE FAMILY M13 NEPRILYSIN-RELATED"/>
    <property type="match status" value="1"/>
</dbReference>
<reference evidence="2" key="2">
    <citation type="submission" date="2021-09" db="EMBL/GenBank/DDBJ databases">
        <authorList>
            <person name="Jia N."/>
            <person name="Wang J."/>
            <person name="Shi W."/>
            <person name="Du L."/>
            <person name="Sun Y."/>
            <person name="Zhan W."/>
            <person name="Jiang J."/>
            <person name="Wang Q."/>
            <person name="Zhang B."/>
            <person name="Ji P."/>
            <person name="Sakyi L.B."/>
            <person name="Cui X."/>
            <person name="Yuan T."/>
            <person name="Jiang B."/>
            <person name="Yang W."/>
            <person name="Lam T.T.-Y."/>
            <person name="Chang Q."/>
            <person name="Ding S."/>
            <person name="Wang X."/>
            <person name="Zhu J."/>
            <person name="Ruan X."/>
            <person name="Zhao L."/>
            <person name="Wei J."/>
            <person name="Que T."/>
            <person name="Du C."/>
            <person name="Cheng J."/>
            <person name="Dai P."/>
            <person name="Han X."/>
            <person name="Huang E."/>
            <person name="Gao Y."/>
            <person name="Liu J."/>
            <person name="Shao H."/>
            <person name="Ye R."/>
            <person name="Li L."/>
            <person name="Wei W."/>
            <person name="Wang X."/>
            <person name="Wang C."/>
            <person name="Huo Q."/>
            <person name="Li W."/>
            <person name="Guo W."/>
            <person name="Chen H."/>
            <person name="Chen S."/>
            <person name="Zhou L."/>
            <person name="Zhou L."/>
            <person name="Ni X."/>
            <person name="Tian J."/>
            <person name="Zhou Y."/>
            <person name="Sheng Y."/>
            <person name="Liu T."/>
            <person name="Pan Y."/>
            <person name="Xia L."/>
            <person name="Li J."/>
            <person name="Zhao F."/>
            <person name="Cao W."/>
        </authorList>
    </citation>
    <scope>NUCLEOTIDE SEQUENCE</scope>
    <source>
        <strain evidence="2">Rmic-2018</strain>
        <tissue evidence="2">Larvae</tissue>
    </source>
</reference>
<feature type="transmembrane region" description="Helical" evidence="1">
    <location>
        <begin position="12"/>
        <end position="30"/>
    </location>
</feature>
<keyword evidence="1" id="KW-1133">Transmembrane helix</keyword>
<keyword evidence="1" id="KW-0472">Membrane</keyword>
<dbReference type="Proteomes" id="UP000821866">
    <property type="component" value="Unassembled WGS sequence"/>
</dbReference>
<keyword evidence="1" id="KW-0812">Transmembrane</keyword>
<accession>A0A9J6DUN9</accession>
<dbReference type="InterPro" id="IPR000718">
    <property type="entry name" value="Peptidase_M13"/>
</dbReference>
<keyword evidence="3" id="KW-1185">Reference proteome</keyword>
<dbReference type="PROSITE" id="PS51885">
    <property type="entry name" value="NEPRILYSIN"/>
    <property type="match status" value="1"/>
</dbReference>
<name>A0A9J6DUN9_RHIMP</name>
<dbReference type="Gene3D" id="3.40.390.10">
    <property type="entry name" value="Collagenase (Catalytic Domain)"/>
    <property type="match status" value="2"/>
</dbReference>
<dbReference type="EMBL" id="JABSTU010000007">
    <property type="protein sequence ID" value="KAH8025546.1"/>
    <property type="molecule type" value="Genomic_DNA"/>
</dbReference>
<dbReference type="GO" id="GO:0004222">
    <property type="term" value="F:metalloendopeptidase activity"/>
    <property type="evidence" value="ECO:0007669"/>
    <property type="project" value="InterPro"/>
</dbReference>
<dbReference type="AlphaFoldDB" id="A0A9J6DUN9"/>
<evidence type="ECO:0000313" key="2">
    <source>
        <dbReference type="EMBL" id="KAH8025546.1"/>
    </source>
</evidence>
<sequence>MCPQSNSKLWMAVVAVIVVGAILFTLVRIVRRRRPSALHGESCSSESCQRYTELLRDAVDSNSAPCDNYYKHVCSVWTKSHDRPVQSITLGHFIDNAIEGIKSLPSIHDVVTRKGTVFFASCLSVANVSNVPNVKKLLADGDITWPKRNNQPNFLNALFYMSRILFMPVFFNFKVSANGKVLKVSHSEDFSEIFLLLHQHMKTLHIKKYLTVTYEAFDTLDETRLREIIARFDQLIPVIENITGWEDANVYNAETFLGITPSVPRDRWDTVLDLYYVTSVANLSAVLVEGVSQFKAFMKLHQDYATVAGEWLQRKCFFSTFLFFGFDIDRYFLSKSGDALSNVRQLAKRVHQEFFAVLKGGDNEPDSHRGERQNASEYFFDKLFVFLNPQTALTYPKVYATYPNMTDDPLMNWKILNEHYLDLPRSASSKLLHFSDKNMTVFRDFSLLIPHLSFPYYEPDAHVGAVLGGLGQRFAAAVFYDYAESQANSSDFYQRNQDCLANISGLEKPDYDLQGAIAAVPVIYSIFNKAGEDSGNPLVRDLPPFRADVIPFMTGCYLLCGDANGEKMCNVPLKHSEDFARVYKCAPGSEMNPVKKCAMVP</sequence>
<dbReference type="GO" id="GO:0005886">
    <property type="term" value="C:plasma membrane"/>
    <property type="evidence" value="ECO:0007669"/>
    <property type="project" value="TreeGrafter"/>
</dbReference>
<proteinExistence type="predicted"/>
<dbReference type="GO" id="GO:0016485">
    <property type="term" value="P:protein processing"/>
    <property type="evidence" value="ECO:0007669"/>
    <property type="project" value="TreeGrafter"/>
</dbReference>
<dbReference type="Gene3D" id="1.10.1380.10">
    <property type="entry name" value="Neutral endopeptidase , domain2"/>
    <property type="match status" value="1"/>
</dbReference>
<dbReference type="InterPro" id="IPR024079">
    <property type="entry name" value="MetalloPept_cat_dom_sf"/>
</dbReference>
<dbReference type="InterPro" id="IPR042089">
    <property type="entry name" value="Peptidase_M13_dom_2"/>
</dbReference>
<protein>
    <recommendedName>
        <fullName evidence="4">M13 family peptidase</fullName>
    </recommendedName>
</protein>
<comment type="caution">
    <text evidence="2">The sequence shown here is derived from an EMBL/GenBank/DDBJ whole genome shotgun (WGS) entry which is preliminary data.</text>
</comment>
<evidence type="ECO:0008006" key="4">
    <source>
        <dbReference type="Google" id="ProtNLM"/>
    </source>
</evidence>
<gene>
    <name evidence="2" type="ORF">HPB51_009486</name>
</gene>
<reference evidence="2" key="1">
    <citation type="journal article" date="2020" name="Cell">
        <title>Large-Scale Comparative Analyses of Tick Genomes Elucidate Their Genetic Diversity and Vector Capacities.</title>
        <authorList>
            <consortium name="Tick Genome and Microbiome Consortium (TIGMIC)"/>
            <person name="Jia N."/>
            <person name="Wang J."/>
            <person name="Shi W."/>
            <person name="Du L."/>
            <person name="Sun Y."/>
            <person name="Zhan W."/>
            <person name="Jiang J.F."/>
            <person name="Wang Q."/>
            <person name="Zhang B."/>
            <person name="Ji P."/>
            <person name="Bell-Sakyi L."/>
            <person name="Cui X.M."/>
            <person name="Yuan T.T."/>
            <person name="Jiang B.G."/>
            <person name="Yang W.F."/>
            <person name="Lam T.T."/>
            <person name="Chang Q.C."/>
            <person name="Ding S.J."/>
            <person name="Wang X.J."/>
            <person name="Zhu J.G."/>
            <person name="Ruan X.D."/>
            <person name="Zhao L."/>
            <person name="Wei J.T."/>
            <person name="Ye R.Z."/>
            <person name="Que T.C."/>
            <person name="Du C.H."/>
            <person name="Zhou Y.H."/>
            <person name="Cheng J.X."/>
            <person name="Dai P.F."/>
            <person name="Guo W.B."/>
            <person name="Han X.H."/>
            <person name="Huang E.J."/>
            <person name="Li L.F."/>
            <person name="Wei W."/>
            <person name="Gao Y.C."/>
            <person name="Liu J.Z."/>
            <person name="Shao H.Z."/>
            <person name="Wang X."/>
            <person name="Wang C.C."/>
            <person name="Yang T.C."/>
            <person name="Huo Q.B."/>
            <person name="Li W."/>
            <person name="Chen H.Y."/>
            <person name="Chen S.E."/>
            <person name="Zhou L.G."/>
            <person name="Ni X.B."/>
            <person name="Tian J.H."/>
            <person name="Sheng Y."/>
            <person name="Liu T."/>
            <person name="Pan Y.S."/>
            <person name="Xia L.Y."/>
            <person name="Li J."/>
            <person name="Zhao F."/>
            <person name="Cao W.C."/>
        </authorList>
    </citation>
    <scope>NUCLEOTIDE SEQUENCE</scope>
    <source>
        <strain evidence="2">Rmic-2018</strain>
    </source>
</reference>
<dbReference type="PANTHER" id="PTHR11733:SF241">
    <property type="entry name" value="GH26575P-RELATED"/>
    <property type="match status" value="1"/>
</dbReference>
<evidence type="ECO:0000256" key="1">
    <source>
        <dbReference type="SAM" id="Phobius"/>
    </source>
</evidence>
<feature type="transmembrane region" description="Helical" evidence="1">
    <location>
        <begin position="154"/>
        <end position="173"/>
    </location>
</feature>
<evidence type="ECO:0000313" key="3">
    <source>
        <dbReference type="Proteomes" id="UP000821866"/>
    </source>
</evidence>
<organism evidence="2 3">
    <name type="scientific">Rhipicephalus microplus</name>
    <name type="common">Cattle tick</name>
    <name type="synonym">Boophilus microplus</name>
    <dbReference type="NCBI Taxonomy" id="6941"/>
    <lineage>
        <taxon>Eukaryota</taxon>
        <taxon>Metazoa</taxon>
        <taxon>Ecdysozoa</taxon>
        <taxon>Arthropoda</taxon>
        <taxon>Chelicerata</taxon>
        <taxon>Arachnida</taxon>
        <taxon>Acari</taxon>
        <taxon>Parasitiformes</taxon>
        <taxon>Ixodida</taxon>
        <taxon>Ixodoidea</taxon>
        <taxon>Ixodidae</taxon>
        <taxon>Rhipicephalinae</taxon>
        <taxon>Rhipicephalus</taxon>
        <taxon>Boophilus</taxon>
    </lineage>
</organism>